<evidence type="ECO:0000313" key="9">
    <source>
        <dbReference type="EMBL" id="MBE1874800.1"/>
    </source>
</evidence>
<keyword evidence="7" id="KW-1133">Transmembrane helix</keyword>
<keyword evidence="3" id="KW-0597">Phosphoprotein</keyword>
<name>A0ABR9MTW5_9MICO</name>
<dbReference type="PANTHER" id="PTHR43304">
    <property type="entry name" value="PHYTOCHROME-LIKE PROTEIN CPH1"/>
    <property type="match status" value="1"/>
</dbReference>
<feature type="region of interest" description="Disordered" evidence="6">
    <location>
        <begin position="1"/>
        <end position="34"/>
    </location>
</feature>
<keyword evidence="7" id="KW-0472">Membrane</keyword>
<dbReference type="SMART" id="SM01012">
    <property type="entry name" value="ANTAR"/>
    <property type="match status" value="1"/>
</dbReference>
<evidence type="ECO:0000256" key="7">
    <source>
        <dbReference type="SAM" id="Phobius"/>
    </source>
</evidence>
<dbReference type="PROSITE" id="PS50921">
    <property type="entry name" value="ANTAR"/>
    <property type="match status" value="1"/>
</dbReference>
<feature type="domain" description="ANTAR" evidence="8">
    <location>
        <begin position="221"/>
        <end position="282"/>
    </location>
</feature>
<feature type="transmembrane region" description="Helical" evidence="7">
    <location>
        <begin position="56"/>
        <end position="78"/>
    </location>
</feature>
<gene>
    <name evidence="9" type="ORF">IHE71_03635</name>
</gene>
<evidence type="ECO:0000256" key="6">
    <source>
        <dbReference type="SAM" id="MobiDB-lite"/>
    </source>
</evidence>
<evidence type="ECO:0000256" key="5">
    <source>
        <dbReference type="ARBA" id="ARBA00022777"/>
    </source>
</evidence>
<dbReference type="InterPro" id="IPR035965">
    <property type="entry name" value="PAS-like_dom_sf"/>
</dbReference>
<keyword evidence="5" id="KW-0418">Kinase</keyword>
<dbReference type="Proteomes" id="UP000625527">
    <property type="component" value="Unassembled WGS sequence"/>
</dbReference>
<dbReference type="SUPFAM" id="SSF52172">
    <property type="entry name" value="CheY-like"/>
    <property type="match status" value="1"/>
</dbReference>
<dbReference type="PANTHER" id="PTHR43304:SF1">
    <property type="entry name" value="PAC DOMAIN-CONTAINING PROTEIN"/>
    <property type="match status" value="1"/>
</dbReference>
<dbReference type="InterPro" id="IPR052162">
    <property type="entry name" value="Sensor_kinase/Photoreceptor"/>
</dbReference>
<feature type="non-terminal residue" evidence="9">
    <location>
        <position position="313"/>
    </location>
</feature>
<evidence type="ECO:0000256" key="3">
    <source>
        <dbReference type="ARBA" id="ARBA00022553"/>
    </source>
</evidence>
<dbReference type="Gene3D" id="1.10.10.10">
    <property type="entry name" value="Winged helix-like DNA-binding domain superfamily/Winged helix DNA-binding domain"/>
    <property type="match status" value="1"/>
</dbReference>
<keyword evidence="10" id="KW-1185">Reference proteome</keyword>
<dbReference type="Pfam" id="PF08447">
    <property type="entry name" value="PAS_3"/>
    <property type="match status" value="1"/>
</dbReference>
<dbReference type="SUPFAM" id="SSF55785">
    <property type="entry name" value="PYP-like sensor domain (PAS domain)"/>
    <property type="match status" value="1"/>
</dbReference>
<dbReference type="InterPro" id="IPR011006">
    <property type="entry name" value="CheY-like_superfamily"/>
</dbReference>
<dbReference type="EMBL" id="JADAQT010000048">
    <property type="protein sequence ID" value="MBE1874800.1"/>
    <property type="molecule type" value="Genomic_DNA"/>
</dbReference>
<accession>A0ABR9MTW5</accession>
<keyword evidence="7" id="KW-0812">Transmembrane</keyword>
<dbReference type="Gene3D" id="3.30.450.20">
    <property type="entry name" value="PAS domain"/>
    <property type="match status" value="1"/>
</dbReference>
<evidence type="ECO:0000256" key="4">
    <source>
        <dbReference type="ARBA" id="ARBA00022679"/>
    </source>
</evidence>
<keyword evidence="4" id="KW-0808">Transferase</keyword>
<reference evidence="9 10" key="1">
    <citation type="submission" date="2020-10" db="EMBL/GenBank/DDBJ databases">
        <title>Myceligenerans pegani sp. nov., an endophytic actinomycete isolated from Peganum harmala L. in Xinjiang, China.</title>
        <authorList>
            <person name="Xin L."/>
        </authorList>
    </citation>
    <scope>NUCLEOTIDE SEQUENCE [LARGE SCALE GENOMIC DNA]</scope>
    <source>
        <strain evidence="9 10">TRM65318</strain>
    </source>
</reference>
<evidence type="ECO:0000313" key="10">
    <source>
        <dbReference type="Proteomes" id="UP000625527"/>
    </source>
</evidence>
<comment type="caution">
    <text evidence="9">The sequence shown here is derived from an EMBL/GenBank/DDBJ whole genome shotgun (WGS) entry which is preliminary data.</text>
</comment>
<comment type="catalytic activity">
    <reaction evidence="1">
        <text>ATP + protein L-histidine = ADP + protein N-phospho-L-histidine.</text>
        <dbReference type="EC" id="2.7.13.3"/>
    </reaction>
</comment>
<dbReference type="InterPro" id="IPR013655">
    <property type="entry name" value="PAS_fold_3"/>
</dbReference>
<organism evidence="9 10">
    <name type="scientific">Myceligenerans pegani</name>
    <dbReference type="NCBI Taxonomy" id="2776917"/>
    <lineage>
        <taxon>Bacteria</taxon>
        <taxon>Bacillati</taxon>
        <taxon>Actinomycetota</taxon>
        <taxon>Actinomycetes</taxon>
        <taxon>Micrococcales</taxon>
        <taxon>Promicromonosporaceae</taxon>
        <taxon>Myceligenerans</taxon>
    </lineage>
</organism>
<dbReference type="Pfam" id="PF03861">
    <property type="entry name" value="ANTAR"/>
    <property type="match status" value="1"/>
</dbReference>
<dbReference type="InterPro" id="IPR000014">
    <property type="entry name" value="PAS"/>
</dbReference>
<evidence type="ECO:0000256" key="2">
    <source>
        <dbReference type="ARBA" id="ARBA00012438"/>
    </source>
</evidence>
<dbReference type="EC" id="2.7.13.3" evidence="2"/>
<proteinExistence type="predicted"/>
<feature type="compositionally biased region" description="Basic residues" evidence="6">
    <location>
        <begin position="1"/>
        <end position="11"/>
    </location>
</feature>
<evidence type="ECO:0000259" key="8">
    <source>
        <dbReference type="PROSITE" id="PS50921"/>
    </source>
</evidence>
<sequence length="313" mass="34227">MVPPGRRRRAPRPGTDPRVAASSGRRDAVQVPRHGQAIHRRRRCGQERCWTRLRSWCRGLVVVVGVVVFWSSVPGFVFSSEEGIVTSVRPSGDSPLEGRVEEALDGGSRPPVGRYRLDLVSGEWAWSDEVYVMHGFEPGQIVPTTPLMLAHKHPEDRARFDGVLRRAAETGATFSSVHRIVDAGGGTRTLAVTGQGRRDPASGRVVELVGYFIDVTDSHRVAAQRDATASIRASAERRAVIEQAKGMVMVVYGVEEAEAFEVLREVSNRTNVAVRDLADRLVGLIAGPGVTVFPTREVIDAFLKDPDNPEPPT</sequence>
<dbReference type="InterPro" id="IPR005561">
    <property type="entry name" value="ANTAR"/>
</dbReference>
<evidence type="ECO:0000256" key="1">
    <source>
        <dbReference type="ARBA" id="ARBA00000085"/>
    </source>
</evidence>
<dbReference type="InterPro" id="IPR036388">
    <property type="entry name" value="WH-like_DNA-bd_sf"/>
</dbReference>
<dbReference type="CDD" id="cd00130">
    <property type="entry name" value="PAS"/>
    <property type="match status" value="1"/>
</dbReference>
<protein>
    <recommendedName>
        <fullName evidence="2">histidine kinase</fullName>
        <ecNumber evidence="2">2.7.13.3</ecNumber>
    </recommendedName>
</protein>